<dbReference type="KEGG" id="bze:COCCADRAFT_83278"/>
<sequence>MVRQHVESCHSTCSADVSCCRGRRSPDEKFCLLSHVPQFPRTSYVWSNDCQLSLAMAW</sequence>
<dbReference type="EMBL" id="KI964543">
    <property type="protein sequence ID" value="EUC38324.1"/>
    <property type="molecule type" value="Genomic_DNA"/>
</dbReference>
<protein>
    <submittedName>
        <fullName evidence="1">Uncharacterized protein</fullName>
    </submittedName>
</protein>
<accession>W6YSE6</accession>
<name>W6YSE6_COCC2</name>
<proteinExistence type="predicted"/>
<gene>
    <name evidence="1" type="ORF">COCCADRAFT_83278</name>
</gene>
<dbReference type="HOGENOM" id="CLU_2978802_0_0_1"/>
<reference evidence="1 2" key="1">
    <citation type="journal article" date="2013" name="PLoS Genet.">
        <title>Comparative genome structure, secondary metabolite, and effector coding capacity across Cochliobolus pathogens.</title>
        <authorList>
            <person name="Condon B.J."/>
            <person name="Leng Y."/>
            <person name="Wu D."/>
            <person name="Bushley K.E."/>
            <person name="Ohm R.A."/>
            <person name="Otillar R."/>
            <person name="Martin J."/>
            <person name="Schackwitz W."/>
            <person name="Grimwood J."/>
            <person name="MohdZainudin N."/>
            <person name="Xue C."/>
            <person name="Wang R."/>
            <person name="Manning V.A."/>
            <person name="Dhillon B."/>
            <person name="Tu Z.J."/>
            <person name="Steffenson B.J."/>
            <person name="Salamov A."/>
            <person name="Sun H."/>
            <person name="Lowry S."/>
            <person name="LaButti K."/>
            <person name="Han J."/>
            <person name="Copeland A."/>
            <person name="Lindquist E."/>
            <person name="Barry K."/>
            <person name="Schmutz J."/>
            <person name="Baker S.E."/>
            <person name="Ciuffetti L.M."/>
            <person name="Grigoriev I.V."/>
            <person name="Zhong S."/>
            <person name="Turgeon B.G."/>
        </authorList>
    </citation>
    <scope>NUCLEOTIDE SEQUENCE [LARGE SCALE GENOMIC DNA]</scope>
    <source>
        <strain evidence="1 2">26-R-13</strain>
    </source>
</reference>
<dbReference type="Proteomes" id="UP000053841">
    <property type="component" value="Unassembled WGS sequence"/>
</dbReference>
<dbReference type="GeneID" id="19151537"/>
<keyword evidence="2" id="KW-1185">Reference proteome</keyword>
<evidence type="ECO:0000313" key="2">
    <source>
        <dbReference type="Proteomes" id="UP000053841"/>
    </source>
</evidence>
<evidence type="ECO:0000313" key="1">
    <source>
        <dbReference type="EMBL" id="EUC38324.1"/>
    </source>
</evidence>
<organism evidence="1 2">
    <name type="scientific">Cochliobolus carbonum (strain 26-R-13)</name>
    <name type="common">Maize leaf spot fungus</name>
    <name type="synonym">Bipolaris zeicola</name>
    <dbReference type="NCBI Taxonomy" id="930089"/>
    <lineage>
        <taxon>Eukaryota</taxon>
        <taxon>Fungi</taxon>
        <taxon>Dikarya</taxon>
        <taxon>Ascomycota</taxon>
        <taxon>Pezizomycotina</taxon>
        <taxon>Dothideomycetes</taxon>
        <taxon>Pleosporomycetidae</taxon>
        <taxon>Pleosporales</taxon>
        <taxon>Pleosporineae</taxon>
        <taxon>Pleosporaceae</taxon>
        <taxon>Bipolaris</taxon>
    </lineage>
</organism>
<dbReference type="AlphaFoldDB" id="W6YSE6"/>
<dbReference type="RefSeq" id="XP_007707370.1">
    <property type="nucleotide sequence ID" value="XM_007709180.1"/>
</dbReference>